<evidence type="ECO:0000313" key="3">
    <source>
        <dbReference type="EMBL" id="MVB10142.1"/>
    </source>
</evidence>
<dbReference type="AlphaFoldDB" id="A0A6N8HWM7"/>
<accession>A0A6N8HWM7</accession>
<dbReference type="Pfam" id="PF18813">
    <property type="entry name" value="PBECR4"/>
    <property type="match status" value="1"/>
</dbReference>
<sequence length="213" mass="25201">MDLLQASAVAFQKLTGSDYVITARKREHTIRVSVFFETGHFFHLIGLSKLRDIPVLNNKNKGNVFQRILNGEITYDTISKSAFFEAIRDRIYYFSELETLLNNEIILKFNQNKAHSLIHATMLLYRKQDDVYLHLFLTPKDSQNDILIPCSFFPRNDNKYILHQEVYKVIQIERIQHPEIQRPLFDRIITQARRQADEQTDKSHVKHPSREER</sequence>
<proteinExistence type="predicted"/>
<comment type="caution">
    <text evidence="3">The sequence shown here is derived from an EMBL/GenBank/DDBJ whole genome shotgun (WGS) entry which is preliminary data.</text>
</comment>
<evidence type="ECO:0000313" key="4">
    <source>
        <dbReference type="Proteomes" id="UP000469440"/>
    </source>
</evidence>
<evidence type="ECO:0000256" key="1">
    <source>
        <dbReference type="SAM" id="MobiDB-lite"/>
    </source>
</evidence>
<gene>
    <name evidence="3" type="ORF">CAFE_08190</name>
</gene>
<reference evidence="3 4" key="1">
    <citation type="submission" date="2019-09" db="EMBL/GenBank/DDBJ databases">
        <title>Genome sequence of Clostridium sp. EA1.</title>
        <authorList>
            <person name="Poehlein A."/>
            <person name="Bengelsdorf F.R."/>
            <person name="Daniel R."/>
        </authorList>
    </citation>
    <scope>NUCLEOTIDE SEQUENCE [LARGE SCALE GENOMIC DNA]</scope>
    <source>
        <strain evidence="3 4">EA1</strain>
    </source>
</reference>
<organism evidence="3 4">
    <name type="scientific">Caproicibacter fermentans</name>
    <dbReference type="NCBI Taxonomy" id="2576756"/>
    <lineage>
        <taxon>Bacteria</taxon>
        <taxon>Bacillati</taxon>
        <taxon>Bacillota</taxon>
        <taxon>Clostridia</taxon>
        <taxon>Eubacteriales</taxon>
        <taxon>Acutalibacteraceae</taxon>
        <taxon>Caproicibacter</taxon>
    </lineage>
</organism>
<dbReference type="RefSeq" id="WP_156989878.1">
    <property type="nucleotide sequence ID" value="NZ_VWXL01000019.1"/>
</dbReference>
<dbReference type="EMBL" id="VWXL01000019">
    <property type="protein sequence ID" value="MVB10142.1"/>
    <property type="molecule type" value="Genomic_DNA"/>
</dbReference>
<evidence type="ECO:0000259" key="2">
    <source>
        <dbReference type="Pfam" id="PF18813"/>
    </source>
</evidence>
<keyword evidence="4" id="KW-1185">Reference proteome</keyword>
<dbReference type="InterPro" id="IPR041420">
    <property type="entry name" value="PBECR4"/>
</dbReference>
<protein>
    <submittedName>
        <fullName evidence="3">Phage-Barnase-EndoU-ColicinE5/D-RelE like nuclease4</fullName>
    </submittedName>
</protein>
<feature type="region of interest" description="Disordered" evidence="1">
    <location>
        <begin position="193"/>
        <end position="213"/>
    </location>
</feature>
<feature type="compositionally biased region" description="Basic and acidic residues" evidence="1">
    <location>
        <begin position="194"/>
        <end position="213"/>
    </location>
</feature>
<dbReference type="OrthoDB" id="2228086at2"/>
<feature type="domain" description="Phage-Barnase-EndoU-ColicinE5/D-RelE like nuclease 4" evidence="2">
    <location>
        <begin position="4"/>
        <end position="168"/>
    </location>
</feature>
<dbReference type="Proteomes" id="UP000469440">
    <property type="component" value="Unassembled WGS sequence"/>
</dbReference>
<name>A0A6N8HWM7_9FIRM</name>